<dbReference type="CTD" id="9942426"/>
<dbReference type="InParanoid" id="A0A1S0UFZ8"/>
<gene>
    <name evidence="2" type="ORF">LOAG_18186</name>
</gene>
<keyword evidence="1" id="KW-0472">Membrane</keyword>
<organism evidence="2">
    <name type="scientific">Loa loa</name>
    <name type="common">Eye worm</name>
    <name type="synonym">Filaria loa</name>
    <dbReference type="NCBI Taxonomy" id="7209"/>
    <lineage>
        <taxon>Eukaryota</taxon>
        <taxon>Metazoa</taxon>
        <taxon>Ecdysozoa</taxon>
        <taxon>Nematoda</taxon>
        <taxon>Chromadorea</taxon>
        <taxon>Rhabditida</taxon>
        <taxon>Spirurina</taxon>
        <taxon>Spiruromorpha</taxon>
        <taxon>Filarioidea</taxon>
        <taxon>Onchocercidae</taxon>
        <taxon>Loa</taxon>
    </lineage>
</organism>
<accession>A0A1S0UFZ8</accession>
<feature type="transmembrane region" description="Helical" evidence="1">
    <location>
        <begin position="207"/>
        <end position="225"/>
    </location>
</feature>
<dbReference type="EMBL" id="JH712285">
    <property type="protein sequence ID" value="EJD74505.1"/>
    <property type="molecule type" value="Genomic_DNA"/>
</dbReference>
<reference evidence="2" key="1">
    <citation type="submission" date="2012-04" db="EMBL/GenBank/DDBJ databases">
        <title>The Genome Sequence of Loa loa.</title>
        <authorList>
            <consortium name="The Broad Institute Genome Sequencing Platform"/>
            <consortium name="Broad Institute Genome Sequencing Center for Infectious Disease"/>
            <person name="Nutman T.B."/>
            <person name="Fink D.L."/>
            <person name="Russ C."/>
            <person name="Young S."/>
            <person name="Zeng Q."/>
            <person name="Gargeya S."/>
            <person name="Alvarado L."/>
            <person name="Berlin A."/>
            <person name="Chapman S.B."/>
            <person name="Chen Z."/>
            <person name="Freedman E."/>
            <person name="Gellesch M."/>
            <person name="Goldberg J."/>
            <person name="Griggs A."/>
            <person name="Gujja S."/>
            <person name="Heilman E.R."/>
            <person name="Heiman D."/>
            <person name="Howarth C."/>
            <person name="Mehta T."/>
            <person name="Neiman D."/>
            <person name="Pearson M."/>
            <person name="Roberts A."/>
            <person name="Saif S."/>
            <person name="Shea T."/>
            <person name="Shenoy N."/>
            <person name="Sisk P."/>
            <person name="Stolte C."/>
            <person name="Sykes S."/>
            <person name="White J."/>
            <person name="Yandava C."/>
            <person name="Haas B."/>
            <person name="Henn M.R."/>
            <person name="Nusbaum C."/>
            <person name="Birren B."/>
        </authorList>
    </citation>
    <scope>NUCLEOTIDE SEQUENCE [LARGE SCALE GENOMIC DNA]</scope>
</reference>
<sequence length="744" mass="84441">MHAGKEKRRSSAAVGVTSTSADAVAESIVKTDVKTAAIACVVSSCNTVQYDKSTKLLSDSPADSTHFWLNEQRRVNWNTRYHWYRDQQQATKKLHSRSGSKVRSAIIEFDNCLQAGKYLLVKKNERSLLTSRSHENNLLASEEEECCCCSKERIVYQSYRNLKRTSTQQCNTASSSLPSSIRTQTFTTHHYRYQQRSRCILYANLKLFIYWHAFSLLACFAATGLCARATVSESFLNLNDMKHREDDVSDMLLLEQSSKHLTSISTSAITTDDSTSAHLNPFLRHSRSTSVRLGLTLDSVCYIWSSVAPNDLCKLAPWARYQFLRKISIFNRDCLEENNIKAAQLFRLTPRYVNSETDLRMQAKFLRANVEGQDCILAPAGAQQCLSCFQKIDRSLKRVDKAYEKFNLTLHRFDCMLAVDTATATRPFSPNGSCTDCKIWYRKWLMIHSLNLWSVPPCINWCYYVQLACPHLATSKVVDYAGHPSFQCRDLHIPSVSVPQNPDPLKLTTIINSASKKKSTVAFKCACLHPCDLEEFDNLVDITRTAEQNRPNSYSNTILMTSIEEEDFFPSPQHCMVRRYICGSTKKEAEEHRIVRRSLTTDVSAVAEKLRKFKLDDISLSDYVISVASVFMRSPDSTGDVPHRQASAVQEIFTDPVGYTSQWWMKHRARRRSQFNANAVTSIPTNSVNPTTASITIGSTTVITPTTIISSGVNWRWTRWSTCSGIPIYTLFFTLLLLRRPPLL</sequence>
<evidence type="ECO:0000313" key="2">
    <source>
        <dbReference type="EMBL" id="EJD74505.1"/>
    </source>
</evidence>
<evidence type="ECO:0000256" key="1">
    <source>
        <dbReference type="SAM" id="Phobius"/>
    </source>
</evidence>
<protein>
    <submittedName>
        <fullName evidence="2">Uncharacterized protein</fullName>
    </submittedName>
</protein>
<dbReference type="AlphaFoldDB" id="A0A1S0UFZ8"/>
<dbReference type="KEGG" id="loa:LOAG_18186"/>
<keyword evidence="1" id="KW-1133">Transmembrane helix</keyword>
<dbReference type="GeneID" id="9942426"/>
<dbReference type="OMA" id="PWARYQF"/>
<dbReference type="OrthoDB" id="10047996at2759"/>
<proteinExistence type="predicted"/>
<dbReference type="RefSeq" id="XP_020305422.1">
    <property type="nucleotide sequence ID" value="XM_020450852.1"/>
</dbReference>
<name>A0A1S0UFZ8_LOALO</name>
<keyword evidence="1" id="KW-0812">Transmembrane</keyword>